<evidence type="ECO:0000313" key="2">
    <source>
        <dbReference type="Proteomes" id="UP001606303"/>
    </source>
</evidence>
<dbReference type="Proteomes" id="UP001606303">
    <property type="component" value="Unassembled WGS sequence"/>
</dbReference>
<evidence type="ECO:0000313" key="1">
    <source>
        <dbReference type="EMBL" id="MFG6466786.1"/>
    </source>
</evidence>
<protein>
    <submittedName>
        <fullName evidence="1">Uncharacterized protein</fullName>
    </submittedName>
</protein>
<dbReference type="EMBL" id="JBIGIB010000002">
    <property type="protein sequence ID" value="MFG6466786.1"/>
    <property type="molecule type" value="Genomic_DNA"/>
</dbReference>
<gene>
    <name evidence="1" type="ORF">ACG01O_09225</name>
</gene>
<dbReference type="RefSeq" id="WP_394383748.1">
    <property type="nucleotide sequence ID" value="NZ_JBIGIB010000002.1"/>
</dbReference>
<name>A0ABW7GXT0_9BURK</name>
<keyword evidence="2" id="KW-1185">Reference proteome</keyword>
<reference evidence="1 2" key="1">
    <citation type="submission" date="2024-08" db="EMBL/GenBank/DDBJ databases">
        <authorList>
            <person name="Lu H."/>
        </authorList>
    </citation>
    <scope>NUCLEOTIDE SEQUENCE [LARGE SCALE GENOMIC DNA]</scope>
    <source>
        <strain evidence="1 2">BYS87W</strain>
    </source>
</reference>
<comment type="caution">
    <text evidence="1">The sequence shown here is derived from an EMBL/GenBank/DDBJ whole genome shotgun (WGS) entry which is preliminary data.</text>
</comment>
<proteinExistence type="predicted"/>
<organism evidence="1 2">
    <name type="scientific">Pelomonas baiyunensis</name>
    <dbReference type="NCBI Taxonomy" id="3299026"/>
    <lineage>
        <taxon>Bacteria</taxon>
        <taxon>Pseudomonadati</taxon>
        <taxon>Pseudomonadota</taxon>
        <taxon>Betaproteobacteria</taxon>
        <taxon>Burkholderiales</taxon>
        <taxon>Sphaerotilaceae</taxon>
        <taxon>Roseateles</taxon>
    </lineage>
</organism>
<sequence length="51" mass="5712">MAGRKRLNALDEPSKCASAERFNLTEVKDDRLTLDVVQERPFDGLYTAVAT</sequence>
<accession>A0ABW7GXT0</accession>